<evidence type="ECO:0000313" key="1">
    <source>
        <dbReference type="EMBL" id="CEG42928.1"/>
    </source>
</evidence>
<name>A0A0P1ANG9_PLAHL</name>
<dbReference type="AlphaFoldDB" id="A0A0P1ANG9"/>
<dbReference type="Proteomes" id="UP000054928">
    <property type="component" value="Unassembled WGS sequence"/>
</dbReference>
<dbReference type="EMBL" id="CCYD01000645">
    <property type="protein sequence ID" value="CEG42928.1"/>
    <property type="molecule type" value="Genomic_DNA"/>
</dbReference>
<proteinExistence type="predicted"/>
<reference evidence="2" key="1">
    <citation type="submission" date="2014-09" db="EMBL/GenBank/DDBJ databases">
        <authorList>
            <person name="Sharma Rahul"/>
            <person name="Thines Marco"/>
        </authorList>
    </citation>
    <scope>NUCLEOTIDE SEQUENCE [LARGE SCALE GENOMIC DNA]</scope>
</reference>
<dbReference type="GeneID" id="36408218"/>
<sequence length="274" mass="29921">MGVDDNECSDYVPHHVSATCNNICYDLTFENEFRVSKTNVAHLGDRQITTKDLSVDFARVLGRDRLDGVYPLPEFSVDVLGRLRWAWVHPKYSTDQIPFWMKLPDRVRGVFSGTSGLIFIPALAFGRYGMCHTSSFDSDCEAYFPHKARPAGVVAVGTLVGGAGAITDSWESSASVTRCGGSFPSSLSSLTCGEDQTELLPSASLSDFEVWRLHISAPGVSPGLGGAALITFQTDAFRVGVFRIVMFEISLSALGTTSSFRYPYFSEQVKFHSG</sequence>
<evidence type="ECO:0000313" key="2">
    <source>
        <dbReference type="Proteomes" id="UP000054928"/>
    </source>
</evidence>
<protein>
    <submittedName>
        <fullName evidence="1">Uncharacterized protein</fullName>
    </submittedName>
</protein>
<accession>A0A0P1ANG9</accession>
<keyword evidence="2" id="KW-1185">Reference proteome</keyword>
<dbReference type="RefSeq" id="XP_024579297.1">
    <property type="nucleotide sequence ID" value="XM_024728862.1"/>
</dbReference>
<organism evidence="1 2">
    <name type="scientific">Plasmopara halstedii</name>
    <name type="common">Downy mildew of sunflower</name>
    <dbReference type="NCBI Taxonomy" id="4781"/>
    <lineage>
        <taxon>Eukaryota</taxon>
        <taxon>Sar</taxon>
        <taxon>Stramenopiles</taxon>
        <taxon>Oomycota</taxon>
        <taxon>Peronosporomycetes</taxon>
        <taxon>Peronosporales</taxon>
        <taxon>Peronosporaceae</taxon>
        <taxon>Plasmopara</taxon>
    </lineage>
</organism>